<accession>A0A4Y7TAP9</accession>
<dbReference type="STRING" id="71717.A0A4Y7TAP9"/>
<evidence type="ECO:0000259" key="2">
    <source>
        <dbReference type="PROSITE" id="PS50191"/>
    </source>
</evidence>
<feature type="region of interest" description="Disordered" evidence="1">
    <location>
        <begin position="1"/>
        <end position="31"/>
    </location>
</feature>
<organism evidence="3 4">
    <name type="scientific">Coprinellus micaceus</name>
    <name type="common">Glistening ink-cap mushroom</name>
    <name type="synonym">Coprinus micaceus</name>
    <dbReference type="NCBI Taxonomy" id="71717"/>
    <lineage>
        <taxon>Eukaryota</taxon>
        <taxon>Fungi</taxon>
        <taxon>Dikarya</taxon>
        <taxon>Basidiomycota</taxon>
        <taxon>Agaricomycotina</taxon>
        <taxon>Agaricomycetes</taxon>
        <taxon>Agaricomycetidae</taxon>
        <taxon>Agaricales</taxon>
        <taxon>Agaricineae</taxon>
        <taxon>Psathyrellaceae</taxon>
        <taxon>Coprinellus</taxon>
    </lineage>
</organism>
<keyword evidence="4" id="KW-1185">Reference proteome</keyword>
<protein>
    <submittedName>
        <fullName evidence="3">CRAL/TRIO domain-containing protein</fullName>
    </submittedName>
</protein>
<evidence type="ECO:0000256" key="1">
    <source>
        <dbReference type="SAM" id="MobiDB-lite"/>
    </source>
</evidence>
<feature type="domain" description="CRAL-TRIO" evidence="2">
    <location>
        <begin position="127"/>
        <end position="307"/>
    </location>
</feature>
<dbReference type="SUPFAM" id="SSF52087">
    <property type="entry name" value="CRAL/TRIO domain"/>
    <property type="match status" value="1"/>
</dbReference>
<dbReference type="EMBL" id="QPFP01000022">
    <property type="protein sequence ID" value="TEB30639.1"/>
    <property type="molecule type" value="Genomic_DNA"/>
</dbReference>
<dbReference type="SMART" id="SM00516">
    <property type="entry name" value="SEC14"/>
    <property type="match status" value="1"/>
</dbReference>
<sequence>MSRFLSRKTQSEPASGAATPETADLEQPYDPTPNAEVLFAGHLGHLTESQEEALKAFKEKLSEAMLYTPALEDGSADASLSDVTLLRFLRARGWQPDAALAQFESAGNWRKKYDVDNLFATGFTVEEFEDSKRFYPRWTGRRDKNGMPLYVYKISALEPLQKELDAIPAERRYQRIIALYEQMCLFSFNLCTYLPHPSSPTPISSTSNIIDMGDAGFSMMFRLRNHFQEASKLATANYPETLSSIIVVNSPSFFPTIWSWIKGWFDEGTRNKIHILGKDPESLTTLQKLIHPKDLPKMYGGELEWTFDDEPNLDDDAKAALPGGEMPKGPAIFDAKTGAVRKPSAPFAP</sequence>
<dbReference type="PROSITE" id="PS50191">
    <property type="entry name" value="CRAL_TRIO"/>
    <property type="match status" value="1"/>
</dbReference>
<dbReference type="InterPro" id="IPR001251">
    <property type="entry name" value="CRAL-TRIO_dom"/>
</dbReference>
<dbReference type="SMART" id="SM01100">
    <property type="entry name" value="CRAL_TRIO_N"/>
    <property type="match status" value="1"/>
</dbReference>
<dbReference type="Gene3D" id="3.40.525.10">
    <property type="entry name" value="CRAL-TRIO lipid binding domain"/>
    <property type="match status" value="1"/>
</dbReference>
<dbReference type="Gene3D" id="1.10.8.20">
    <property type="entry name" value="N-terminal domain of phosphatidylinositol transfer protein sec14p"/>
    <property type="match status" value="1"/>
</dbReference>
<dbReference type="PANTHER" id="PTHR45657">
    <property type="entry name" value="CRAL-TRIO DOMAIN-CONTAINING PROTEIN YKL091C-RELATED"/>
    <property type="match status" value="1"/>
</dbReference>
<dbReference type="PANTHER" id="PTHR45657:SF3">
    <property type="entry name" value="TRANSPORTER, PUTATIVE (AFU_ORTHOLOGUE AFUA_5G09260)-RELATED"/>
    <property type="match status" value="1"/>
</dbReference>
<dbReference type="InterPro" id="IPR051026">
    <property type="entry name" value="PI/PC_transfer"/>
</dbReference>
<reference evidence="3 4" key="1">
    <citation type="journal article" date="2019" name="Nat. Ecol. Evol.">
        <title>Megaphylogeny resolves global patterns of mushroom evolution.</title>
        <authorList>
            <person name="Varga T."/>
            <person name="Krizsan K."/>
            <person name="Foldi C."/>
            <person name="Dima B."/>
            <person name="Sanchez-Garcia M."/>
            <person name="Sanchez-Ramirez S."/>
            <person name="Szollosi G.J."/>
            <person name="Szarkandi J.G."/>
            <person name="Papp V."/>
            <person name="Albert L."/>
            <person name="Andreopoulos W."/>
            <person name="Angelini C."/>
            <person name="Antonin V."/>
            <person name="Barry K.W."/>
            <person name="Bougher N.L."/>
            <person name="Buchanan P."/>
            <person name="Buyck B."/>
            <person name="Bense V."/>
            <person name="Catcheside P."/>
            <person name="Chovatia M."/>
            <person name="Cooper J."/>
            <person name="Damon W."/>
            <person name="Desjardin D."/>
            <person name="Finy P."/>
            <person name="Geml J."/>
            <person name="Haridas S."/>
            <person name="Hughes K."/>
            <person name="Justo A."/>
            <person name="Karasinski D."/>
            <person name="Kautmanova I."/>
            <person name="Kiss B."/>
            <person name="Kocsube S."/>
            <person name="Kotiranta H."/>
            <person name="LaButti K.M."/>
            <person name="Lechner B.E."/>
            <person name="Liimatainen K."/>
            <person name="Lipzen A."/>
            <person name="Lukacs Z."/>
            <person name="Mihaltcheva S."/>
            <person name="Morgado L.N."/>
            <person name="Niskanen T."/>
            <person name="Noordeloos M.E."/>
            <person name="Ohm R.A."/>
            <person name="Ortiz-Santana B."/>
            <person name="Ovrebo C."/>
            <person name="Racz N."/>
            <person name="Riley R."/>
            <person name="Savchenko A."/>
            <person name="Shiryaev A."/>
            <person name="Soop K."/>
            <person name="Spirin V."/>
            <person name="Szebenyi C."/>
            <person name="Tomsovsky M."/>
            <person name="Tulloss R.E."/>
            <person name="Uehling J."/>
            <person name="Grigoriev I.V."/>
            <person name="Vagvolgyi C."/>
            <person name="Papp T."/>
            <person name="Martin F.M."/>
            <person name="Miettinen O."/>
            <person name="Hibbett D.S."/>
            <person name="Nagy L.G."/>
        </authorList>
    </citation>
    <scope>NUCLEOTIDE SEQUENCE [LARGE SCALE GENOMIC DNA]</scope>
    <source>
        <strain evidence="3 4">FP101781</strain>
    </source>
</reference>
<dbReference type="AlphaFoldDB" id="A0A4Y7TAP9"/>
<dbReference type="Pfam" id="PF00650">
    <property type="entry name" value="CRAL_TRIO"/>
    <property type="match status" value="1"/>
</dbReference>
<dbReference type="InterPro" id="IPR011074">
    <property type="entry name" value="CRAL/TRIO_N_dom"/>
</dbReference>
<name>A0A4Y7TAP9_COPMI</name>
<gene>
    <name evidence="3" type="ORF">FA13DRAFT_1688726</name>
</gene>
<evidence type="ECO:0000313" key="4">
    <source>
        <dbReference type="Proteomes" id="UP000298030"/>
    </source>
</evidence>
<dbReference type="InterPro" id="IPR036865">
    <property type="entry name" value="CRAL-TRIO_dom_sf"/>
</dbReference>
<dbReference type="InterPro" id="IPR036273">
    <property type="entry name" value="CRAL/TRIO_N_dom_sf"/>
</dbReference>
<dbReference type="OrthoDB" id="30289at2759"/>
<dbReference type="Proteomes" id="UP000298030">
    <property type="component" value="Unassembled WGS sequence"/>
</dbReference>
<dbReference type="CDD" id="cd00170">
    <property type="entry name" value="SEC14"/>
    <property type="match status" value="1"/>
</dbReference>
<dbReference type="Pfam" id="PF03765">
    <property type="entry name" value="CRAL_TRIO_N"/>
    <property type="match status" value="1"/>
</dbReference>
<dbReference type="SUPFAM" id="SSF46938">
    <property type="entry name" value="CRAL/TRIO N-terminal domain"/>
    <property type="match status" value="1"/>
</dbReference>
<comment type="caution">
    <text evidence="3">The sequence shown here is derived from an EMBL/GenBank/DDBJ whole genome shotgun (WGS) entry which is preliminary data.</text>
</comment>
<proteinExistence type="predicted"/>
<evidence type="ECO:0000313" key="3">
    <source>
        <dbReference type="EMBL" id="TEB30639.1"/>
    </source>
</evidence>